<keyword evidence="1" id="KW-0472">Membrane</keyword>
<protein>
    <recommendedName>
        <fullName evidence="6">Transmembrane protein</fullName>
    </recommendedName>
</protein>
<keyword evidence="1" id="KW-1133">Transmembrane helix</keyword>
<feature type="transmembrane region" description="Helical" evidence="1">
    <location>
        <begin position="68"/>
        <end position="88"/>
    </location>
</feature>
<evidence type="ECO:0000313" key="2">
    <source>
        <dbReference type="EMBL" id="SMQ99045.1"/>
    </source>
</evidence>
<evidence type="ECO:0000313" key="5">
    <source>
        <dbReference type="Proteomes" id="UP000195953"/>
    </source>
</evidence>
<dbReference type="Proteomes" id="UP000195877">
    <property type="component" value="Chromosome 1"/>
</dbReference>
<keyword evidence="4" id="KW-1185">Reference proteome</keyword>
<evidence type="ECO:0000313" key="4">
    <source>
        <dbReference type="Proteomes" id="UP000195877"/>
    </source>
</evidence>
<dbReference type="AlphaFoldDB" id="A0A1Y6GUZ3"/>
<organism evidence="3 5">
    <name type="scientific">Xanthomonas fragariae</name>
    <dbReference type="NCBI Taxonomy" id="48664"/>
    <lineage>
        <taxon>Bacteria</taxon>
        <taxon>Pseudomonadati</taxon>
        <taxon>Pseudomonadota</taxon>
        <taxon>Gammaproteobacteria</taxon>
        <taxon>Lysobacterales</taxon>
        <taxon>Lysobacteraceae</taxon>
        <taxon>Xanthomonas</taxon>
    </lineage>
</organism>
<keyword evidence="1" id="KW-0812">Transmembrane</keyword>
<proteinExistence type="predicted"/>
<evidence type="ECO:0000313" key="3">
    <source>
        <dbReference type="EMBL" id="SMR03087.1"/>
    </source>
</evidence>
<feature type="transmembrane region" description="Helical" evidence="1">
    <location>
        <begin position="128"/>
        <end position="148"/>
    </location>
</feature>
<dbReference type="STRING" id="48664.BER92_08575"/>
<feature type="transmembrane region" description="Helical" evidence="1">
    <location>
        <begin position="21"/>
        <end position="42"/>
    </location>
</feature>
<gene>
    <name evidence="3" type="ORF">PD5205_01784</name>
    <name evidence="2" type="ORF">PD885_01801</name>
</gene>
<sequence length="171" mass="18648">MAHASPSWSVRAEPHATRPQLTDIVLLVPVSMFGVCIALGLMDVASRLFDLVYAGVSLPRWLSAAAEFWFGLMAFFGLVWAWIVVASSEASLRAHRRRTLIEALGLLDGIAVALYLLADWLLSGRIELGMFLVVVSGSLAVAPMLVAARRLPRSVRAVPPATMLRGYRYGQ</sequence>
<dbReference type="EMBL" id="LT853882">
    <property type="protein sequence ID" value="SMQ99045.1"/>
    <property type="molecule type" value="Genomic_DNA"/>
</dbReference>
<evidence type="ECO:0008006" key="6">
    <source>
        <dbReference type="Google" id="ProtNLM"/>
    </source>
</evidence>
<dbReference type="Proteomes" id="UP000195953">
    <property type="component" value="Chromosome 1"/>
</dbReference>
<name>A0A1Y6GUZ3_9XANT</name>
<feature type="transmembrane region" description="Helical" evidence="1">
    <location>
        <begin position="100"/>
        <end position="122"/>
    </location>
</feature>
<accession>A0A1Y6GUZ3</accession>
<evidence type="ECO:0000256" key="1">
    <source>
        <dbReference type="SAM" id="Phobius"/>
    </source>
</evidence>
<reference evidence="2 4" key="1">
    <citation type="submission" date="2017-05" db="EMBL/GenBank/DDBJ databases">
        <authorList>
            <person name="Blom J."/>
        </authorList>
    </citation>
    <scope>NUCLEOTIDE SEQUENCE [LARGE SCALE GENOMIC DNA]</scope>
    <source>
        <strain evidence="2">PD885</strain>
    </source>
</reference>
<reference evidence="3 5" key="2">
    <citation type="submission" date="2017-05" db="EMBL/GenBank/DDBJ databases">
        <authorList>
            <person name="Song R."/>
            <person name="Chenine A.L."/>
            <person name="Ruprecht R.M."/>
        </authorList>
    </citation>
    <scope>NUCLEOTIDE SEQUENCE [LARGE SCALE GENOMIC DNA]</scope>
    <source>
        <strain evidence="3">PD5205</strain>
    </source>
</reference>
<dbReference type="EMBL" id="LT853885">
    <property type="protein sequence ID" value="SMR03087.1"/>
    <property type="molecule type" value="Genomic_DNA"/>
</dbReference>